<keyword evidence="3" id="KW-0498">Mitosis</keyword>
<evidence type="ECO:0000256" key="6">
    <source>
        <dbReference type="SAM" id="MobiDB-lite"/>
    </source>
</evidence>
<dbReference type="Pfam" id="PF12717">
    <property type="entry name" value="Cnd1"/>
    <property type="match status" value="1"/>
</dbReference>
<name>A0ABD2IY64_9BILA</name>
<evidence type="ECO:0000256" key="5">
    <source>
        <dbReference type="ARBA" id="ARBA00023306"/>
    </source>
</evidence>
<dbReference type="InterPro" id="IPR026971">
    <property type="entry name" value="CND1/NCAPD3"/>
</dbReference>
<protein>
    <recommendedName>
        <fullName evidence="7">Condensin complex subunit 1 C-terminal domain-containing protein</fullName>
    </recommendedName>
</protein>
<accession>A0ABD2IY64</accession>
<feature type="region of interest" description="Disordered" evidence="6">
    <location>
        <begin position="190"/>
        <end position="224"/>
    </location>
</feature>
<dbReference type="GO" id="GO:0005634">
    <property type="term" value="C:nucleus"/>
    <property type="evidence" value="ECO:0007669"/>
    <property type="project" value="UniProtKB-SubCell"/>
</dbReference>
<comment type="subcellular location">
    <subcellularLocation>
        <location evidence="1">Nucleus</location>
    </subcellularLocation>
</comment>
<dbReference type="AlphaFoldDB" id="A0ABD2IY64"/>
<evidence type="ECO:0000256" key="2">
    <source>
        <dbReference type="ARBA" id="ARBA00022618"/>
    </source>
</evidence>
<gene>
    <name evidence="8" type="ORF">niasHT_031736</name>
    <name evidence="9" type="ORF">niasHT_031739</name>
</gene>
<evidence type="ECO:0000259" key="7">
    <source>
        <dbReference type="Pfam" id="PF12717"/>
    </source>
</evidence>
<sequence>MTQSLAAQCPCLWPCCNTTPNGGSNVAVEAALLCLSKFMLVNVRCCKTFLPAFFSFYDAASVRMRNNMLVMMTDLCFRFPNVFNKFNDIFIQKCKFNLSHNSLYNNVPAIIDRLLTNEEALEPDGEAQVEEILQFLLQLVDNDQQKREKLVDKLVERHGDRLASWRCVAQVLKAKEAAAEREQQQQIQLQQQQQQQQQVAAQKAGSSRAGGSRGRPPGKTPKRC</sequence>
<evidence type="ECO:0000313" key="8">
    <source>
        <dbReference type="EMBL" id="KAL3084851.1"/>
    </source>
</evidence>
<dbReference type="SUPFAM" id="SSF48371">
    <property type="entry name" value="ARM repeat"/>
    <property type="match status" value="1"/>
</dbReference>
<dbReference type="EMBL" id="JBICBT010001070">
    <property type="protein sequence ID" value="KAL3084854.1"/>
    <property type="molecule type" value="Genomic_DNA"/>
</dbReference>
<dbReference type="InterPro" id="IPR016024">
    <property type="entry name" value="ARM-type_fold"/>
</dbReference>
<dbReference type="InterPro" id="IPR032682">
    <property type="entry name" value="Cnd1_C"/>
</dbReference>
<evidence type="ECO:0000313" key="10">
    <source>
        <dbReference type="Proteomes" id="UP001620626"/>
    </source>
</evidence>
<proteinExistence type="predicted"/>
<dbReference type="Proteomes" id="UP001620626">
    <property type="component" value="Unassembled WGS sequence"/>
</dbReference>
<organism evidence="9 10">
    <name type="scientific">Heterodera trifolii</name>
    <dbReference type="NCBI Taxonomy" id="157864"/>
    <lineage>
        <taxon>Eukaryota</taxon>
        <taxon>Metazoa</taxon>
        <taxon>Ecdysozoa</taxon>
        <taxon>Nematoda</taxon>
        <taxon>Chromadorea</taxon>
        <taxon>Rhabditida</taxon>
        <taxon>Tylenchina</taxon>
        <taxon>Tylenchomorpha</taxon>
        <taxon>Tylenchoidea</taxon>
        <taxon>Heteroderidae</taxon>
        <taxon>Heteroderinae</taxon>
        <taxon>Heterodera</taxon>
    </lineage>
</organism>
<keyword evidence="10" id="KW-1185">Reference proteome</keyword>
<keyword evidence="5" id="KW-0131">Cell cycle</keyword>
<keyword evidence="2" id="KW-0132">Cell division</keyword>
<dbReference type="EMBL" id="JBICBT010001070">
    <property type="protein sequence ID" value="KAL3084851.1"/>
    <property type="molecule type" value="Genomic_DNA"/>
</dbReference>
<evidence type="ECO:0000256" key="3">
    <source>
        <dbReference type="ARBA" id="ARBA00022776"/>
    </source>
</evidence>
<feature type="domain" description="Condensin complex subunit 1 C-terminal" evidence="7">
    <location>
        <begin position="95"/>
        <end position="157"/>
    </location>
</feature>
<dbReference type="PANTHER" id="PTHR14222">
    <property type="entry name" value="CONDENSIN"/>
    <property type="match status" value="1"/>
</dbReference>
<keyword evidence="4" id="KW-0539">Nucleus</keyword>
<dbReference type="GO" id="GO:0051301">
    <property type="term" value="P:cell division"/>
    <property type="evidence" value="ECO:0007669"/>
    <property type="project" value="UniProtKB-KW"/>
</dbReference>
<feature type="compositionally biased region" description="Low complexity" evidence="6">
    <location>
        <begin position="190"/>
        <end position="217"/>
    </location>
</feature>
<evidence type="ECO:0000313" key="9">
    <source>
        <dbReference type="EMBL" id="KAL3084854.1"/>
    </source>
</evidence>
<comment type="caution">
    <text evidence="9">The sequence shown here is derived from an EMBL/GenBank/DDBJ whole genome shotgun (WGS) entry which is preliminary data.</text>
</comment>
<evidence type="ECO:0000256" key="4">
    <source>
        <dbReference type="ARBA" id="ARBA00023242"/>
    </source>
</evidence>
<evidence type="ECO:0000256" key="1">
    <source>
        <dbReference type="ARBA" id="ARBA00004123"/>
    </source>
</evidence>
<reference evidence="9 10" key="1">
    <citation type="submission" date="2024-10" db="EMBL/GenBank/DDBJ databases">
        <authorList>
            <person name="Kim D."/>
        </authorList>
    </citation>
    <scope>NUCLEOTIDE SEQUENCE [LARGE SCALE GENOMIC DNA]</scope>
    <source>
        <strain evidence="9">BH-2024</strain>
    </source>
</reference>